<reference evidence="9" key="1">
    <citation type="submission" date="2021-04" db="EMBL/GenBank/DDBJ databases">
        <authorList>
            <person name="Zhang D.-C."/>
        </authorList>
    </citation>
    <scope>NUCLEOTIDE SEQUENCE</scope>
    <source>
        <strain evidence="9">CGMCC 1.15697</strain>
    </source>
</reference>
<comment type="similarity">
    <text evidence="2">Belongs to the auxin efflux carrier (TC 2.A.69) family.</text>
</comment>
<evidence type="ECO:0000256" key="5">
    <source>
        <dbReference type="ARBA" id="ARBA00022692"/>
    </source>
</evidence>
<dbReference type="Gene3D" id="1.20.1530.20">
    <property type="match status" value="1"/>
</dbReference>
<proteinExistence type="inferred from homology"/>
<keyword evidence="5 8" id="KW-0812">Transmembrane</keyword>
<dbReference type="GO" id="GO:0005886">
    <property type="term" value="C:plasma membrane"/>
    <property type="evidence" value="ECO:0007669"/>
    <property type="project" value="UniProtKB-SubCell"/>
</dbReference>
<dbReference type="AlphaFoldDB" id="A0A8J7RYF7"/>
<comment type="caution">
    <text evidence="9">The sequence shown here is derived from an EMBL/GenBank/DDBJ whole genome shotgun (WGS) entry which is preliminary data.</text>
</comment>
<dbReference type="PANTHER" id="PTHR36838:SF4">
    <property type="entry name" value="AUXIN EFFLUX CARRIER FAMILY PROTEIN"/>
    <property type="match status" value="1"/>
</dbReference>
<sequence length="313" mass="31972">MIEILLALAPVFLLIAGGNLIRRNGLLPADFWAGAEKLVYWGLFPCLLFRKAALAPLDALEPGPLVITLVGGIAVAGIVVLALKPWLRLSDPSLGSVFQAAIRMNVYIGFAAASALGGPHGQALAALCAAIMVPAVNAFSIVVLLGLHGGAKGKEARPRGPKLWLDVLRGVVTHQLILAIVLGLGVNIAGIGIPPVVDGLTEILSSGALPLALLTVGAGLQLRALRSIGRAMVTGIIAKLVVQPLAAYGIAASLGLSGDALLVALIFAALPCSPSGYHMARQMGGDGPLIAGLITAQTFLAAILLPVVILLVR</sequence>
<organism evidence="9 10">
    <name type="scientific">Marivibrio halodurans</name>
    <dbReference type="NCBI Taxonomy" id="2039722"/>
    <lineage>
        <taxon>Bacteria</taxon>
        <taxon>Pseudomonadati</taxon>
        <taxon>Pseudomonadota</taxon>
        <taxon>Alphaproteobacteria</taxon>
        <taxon>Rhodospirillales</taxon>
        <taxon>Rhodospirillaceae</taxon>
        <taxon>Marivibrio</taxon>
    </lineage>
</organism>
<dbReference type="Pfam" id="PF03547">
    <property type="entry name" value="Mem_trans"/>
    <property type="match status" value="1"/>
</dbReference>
<feature type="transmembrane region" description="Helical" evidence="8">
    <location>
        <begin position="290"/>
        <end position="312"/>
    </location>
</feature>
<dbReference type="GO" id="GO:0055085">
    <property type="term" value="P:transmembrane transport"/>
    <property type="evidence" value="ECO:0007669"/>
    <property type="project" value="InterPro"/>
</dbReference>
<gene>
    <name evidence="9" type="ORF">KAJ83_07740</name>
</gene>
<feature type="transmembrane region" description="Helical" evidence="8">
    <location>
        <begin position="123"/>
        <end position="147"/>
    </location>
</feature>
<dbReference type="InterPro" id="IPR038770">
    <property type="entry name" value="Na+/solute_symporter_sf"/>
</dbReference>
<evidence type="ECO:0000313" key="10">
    <source>
        <dbReference type="Proteomes" id="UP000672602"/>
    </source>
</evidence>
<dbReference type="InterPro" id="IPR004776">
    <property type="entry name" value="Mem_transp_PIN-like"/>
</dbReference>
<feature type="transmembrane region" description="Helical" evidence="8">
    <location>
        <begin position="167"/>
        <end position="191"/>
    </location>
</feature>
<evidence type="ECO:0000313" key="9">
    <source>
        <dbReference type="EMBL" id="MBP5856895.1"/>
    </source>
</evidence>
<keyword evidence="7 8" id="KW-0472">Membrane</keyword>
<evidence type="ECO:0000256" key="8">
    <source>
        <dbReference type="SAM" id="Phobius"/>
    </source>
</evidence>
<feature type="transmembrane region" description="Helical" evidence="8">
    <location>
        <begin position="95"/>
        <end position="117"/>
    </location>
</feature>
<evidence type="ECO:0000256" key="7">
    <source>
        <dbReference type="ARBA" id="ARBA00023136"/>
    </source>
</evidence>
<name>A0A8J7RYF7_9PROT</name>
<keyword evidence="6 8" id="KW-1133">Transmembrane helix</keyword>
<feature type="transmembrane region" description="Helical" evidence="8">
    <location>
        <begin position="245"/>
        <end position="270"/>
    </location>
</feature>
<keyword evidence="4" id="KW-1003">Cell membrane</keyword>
<evidence type="ECO:0000256" key="2">
    <source>
        <dbReference type="ARBA" id="ARBA00010145"/>
    </source>
</evidence>
<protein>
    <submittedName>
        <fullName evidence="9">AEC family transporter</fullName>
    </submittedName>
</protein>
<dbReference type="RefSeq" id="WP_210681477.1">
    <property type="nucleotide sequence ID" value="NZ_JAGMWN010000003.1"/>
</dbReference>
<keyword evidence="3" id="KW-0813">Transport</keyword>
<evidence type="ECO:0000256" key="1">
    <source>
        <dbReference type="ARBA" id="ARBA00004651"/>
    </source>
</evidence>
<dbReference type="EMBL" id="JAGMWN010000003">
    <property type="protein sequence ID" value="MBP5856895.1"/>
    <property type="molecule type" value="Genomic_DNA"/>
</dbReference>
<dbReference type="Proteomes" id="UP000672602">
    <property type="component" value="Unassembled WGS sequence"/>
</dbReference>
<evidence type="ECO:0000256" key="6">
    <source>
        <dbReference type="ARBA" id="ARBA00022989"/>
    </source>
</evidence>
<accession>A0A8J7RYF7</accession>
<evidence type="ECO:0000256" key="4">
    <source>
        <dbReference type="ARBA" id="ARBA00022475"/>
    </source>
</evidence>
<feature type="transmembrane region" description="Helical" evidence="8">
    <location>
        <begin position="65"/>
        <end position="83"/>
    </location>
</feature>
<keyword evidence="10" id="KW-1185">Reference proteome</keyword>
<dbReference type="PANTHER" id="PTHR36838">
    <property type="entry name" value="AUXIN EFFLUX CARRIER FAMILY PROTEIN"/>
    <property type="match status" value="1"/>
</dbReference>
<comment type="subcellular location">
    <subcellularLocation>
        <location evidence="1">Cell membrane</location>
        <topology evidence="1">Multi-pass membrane protein</topology>
    </subcellularLocation>
</comment>
<evidence type="ECO:0000256" key="3">
    <source>
        <dbReference type="ARBA" id="ARBA00022448"/>
    </source>
</evidence>
<feature type="transmembrane region" description="Helical" evidence="8">
    <location>
        <begin position="203"/>
        <end position="225"/>
    </location>
</feature>